<dbReference type="Pfam" id="PF24552">
    <property type="entry name" value="Defensin"/>
    <property type="match status" value="1"/>
</dbReference>
<organism evidence="9">
    <name type="scientific">Arabidopsis lyrata subsp. lyrata</name>
    <name type="common">Lyre-leaved rock-cress</name>
    <dbReference type="NCBI Taxonomy" id="81972"/>
    <lineage>
        <taxon>Eukaryota</taxon>
        <taxon>Viridiplantae</taxon>
        <taxon>Streptophyta</taxon>
        <taxon>Embryophyta</taxon>
        <taxon>Tracheophyta</taxon>
        <taxon>Spermatophyta</taxon>
        <taxon>Magnoliopsida</taxon>
        <taxon>eudicotyledons</taxon>
        <taxon>Gunneridae</taxon>
        <taxon>Pentapetalae</taxon>
        <taxon>rosids</taxon>
        <taxon>malvids</taxon>
        <taxon>Brassicales</taxon>
        <taxon>Brassicaceae</taxon>
        <taxon>Camelineae</taxon>
        <taxon>Arabidopsis</taxon>
    </lineage>
</organism>
<keyword evidence="9" id="KW-1185">Reference proteome</keyword>
<feature type="chain" id="PRO_5003103311" description="Defensin-like domain-containing protein" evidence="6">
    <location>
        <begin position="30"/>
        <end position="83"/>
    </location>
</feature>
<dbReference type="OrthoDB" id="1102701at2759"/>
<accession>D7LYM1</accession>
<gene>
    <name evidence="8" type="ORF">ARALYDRAFT_326314</name>
</gene>
<dbReference type="KEGG" id="aly:9307936"/>
<reference evidence="9" key="1">
    <citation type="journal article" date="2011" name="Nat. Genet.">
        <title>The Arabidopsis lyrata genome sequence and the basis of rapid genome size change.</title>
        <authorList>
            <person name="Hu T.T."/>
            <person name="Pattyn P."/>
            <person name="Bakker E.G."/>
            <person name="Cao J."/>
            <person name="Cheng J.-F."/>
            <person name="Clark R.M."/>
            <person name="Fahlgren N."/>
            <person name="Fawcett J.A."/>
            <person name="Grimwood J."/>
            <person name="Gundlach H."/>
            <person name="Haberer G."/>
            <person name="Hollister J.D."/>
            <person name="Ossowski S."/>
            <person name="Ottilar R.P."/>
            <person name="Salamov A.A."/>
            <person name="Schneeberger K."/>
            <person name="Spannagl M."/>
            <person name="Wang X."/>
            <person name="Yang L."/>
            <person name="Nasrallah M.E."/>
            <person name="Bergelson J."/>
            <person name="Carrington J.C."/>
            <person name="Gaut B.S."/>
            <person name="Schmutz J."/>
            <person name="Mayer K.F.X."/>
            <person name="Van de Peer Y."/>
            <person name="Grigoriev I.V."/>
            <person name="Nordborg M."/>
            <person name="Weigel D."/>
            <person name="Guo Y.-L."/>
        </authorList>
    </citation>
    <scope>NUCLEOTIDE SEQUENCE [LARGE SCALE GENOMIC DNA]</scope>
    <source>
        <strain evidence="9">cv. MN47</strain>
    </source>
</reference>
<evidence type="ECO:0000256" key="1">
    <source>
        <dbReference type="ARBA" id="ARBA00006722"/>
    </source>
</evidence>
<dbReference type="GO" id="GO:0050832">
    <property type="term" value="P:defense response to fungus"/>
    <property type="evidence" value="ECO:0007669"/>
    <property type="project" value="UniProtKB-KW"/>
</dbReference>
<dbReference type="InterPro" id="IPR056373">
    <property type="entry name" value="Defensin-like_dom"/>
</dbReference>
<evidence type="ECO:0000256" key="2">
    <source>
        <dbReference type="ARBA" id="ARBA00022529"/>
    </source>
</evidence>
<feature type="domain" description="Defensin-like" evidence="7">
    <location>
        <begin position="37"/>
        <end position="83"/>
    </location>
</feature>
<comment type="similarity">
    <text evidence="1">Belongs to the DEFL family.</text>
</comment>
<evidence type="ECO:0000313" key="8">
    <source>
        <dbReference type="EMBL" id="EFH50194.1"/>
    </source>
</evidence>
<dbReference type="Gramene" id="fgenesh1_pm.C_scaffold_6001534">
    <property type="protein sequence ID" value="fgenesh1_pm.C_scaffold_6001534"/>
    <property type="gene ID" value="fgenesh1_pm.C_scaffold_6001534"/>
</dbReference>
<dbReference type="AlphaFoldDB" id="D7LYM1"/>
<proteinExistence type="inferred from homology"/>
<feature type="signal peptide" evidence="6">
    <location>
        <begin position="1"/>
        <end position="29"/>
    </location>
</feature>
<keyword evidence="6" id="KW-0732">Signal</keyword>
<keyword evidence="2" id="KW-0929">Antimicrobial</keyword>
<protein>
    <recommendedName>
        <fullName evidence="7">Defensin-like domain-containing protein</fullName>
    </recommendedName>
</protein>
<keyword evidence="3" id="KW-0295">Fungicide</keyword>
<keyword evidence="4" id="KW-0611">Plant defense</keyword>
<evidence type="ECO:0000259" key="7">
    <source>
        <dbReference type="Pfam" id="PF24552"/>
    </source>
</evidence>
<sequence>MGIAKNLVIFFHIVILAVLLSNEIILASGAEIKKFSYDHCYHLCEDGGYGSRECFVDCTEKGFRTGDCANRTPKDPIRCCCNN</sequence>
<dbReference type="Proteomes" id="UP000008694">
    <property type="component" value="Unassembled WGS sequence"/>
</dbReference>
<dbReference type="HOGENOM" id="CLU_165205_1_0_1"/>
<dbReference type="EMBL" id="GL348718">
    <property type="protein sequence ID" value="EFH50194.1"/>
    <property type="molecule type" value="Genomic_DNA"/>
</dbReference>
<evidence type="ECO:0000256" key="5">
    <source>
        <dbReference type="ARBA" id="ARBA00023157"/>
    </source>
</evidence>
<evidence type="ECO:0000256" key="3">
    <source>
        <dbReference type="ARBA" id="ARBA00022577"/>
    </source>
</evidence>
<keyword evidence="5" id="KW-1015">Disulfide bond</keyword>
<evidence type="ECO:0000313" key="9">
    <source>
        <dbReference type="Proteomes" id="UP000008694"/>
    </source>
</evidence>
<evidence type="ECO:0000256" key="4">
    <source>
        <dbReference type="ARBA" id="ARBA00022821"/>
    </source>
</evidence>
<dbReference type="GO" id="GO:0031640">
    <property type="term" value="P:killing of cells of another organism"/>
    <property type="evidence" value="ECO:0007669"/>
    <property type="project" value="UniProtKB-KW"/>
</dbReference>
<evidence type="ECO:0000256" key="6">
    <source>
        <dbReference type="SAM" id="SignalP"/>
    </source>
</evidence>
<name>D7LYM1_ARALL</name>